<dbReference type="InterPro" id="IPR017981">
    <property type="entry name" value="GPCR_2-like_7TM"/>
</dbReference>
<keyword evidence="9" id="KW-0325">Glycoprotein</keyword>
<evidence type="ECO:0000256" key="4">
    <source>
        <dbReference type="ARBA" id="ARBA00022692"/>
    </source>
</evidence>
<dbReference type="GO" id="GO:0007188">
    <property type="term" value="P:adenylate cyclase-modulating G protein-coupled receptor signaling pathway"/>
    <property type="evidence" value="ECO:0007669"/>
    <property type="project" value="TreeGrafter"/>
</dbReference>
<dbReference type="SMART" id="SM00008">
    <property type="entry name" value="HormR"/>
    <property type="match status" value="1"/>
</dbReference>
<dbReference type="Gene3D" id="1.20.1070.10">
    <property type="entry name" value="Rhodopsin 7-helix transmembrane proteins"/>
    <property type="match status" value="1"/>
</dbReference>
<keyword evidence="3" id="KW-1003">Cell membrane</keyword>
<evidence type="ECO:0000259" key="12">
    <source>
        <dbReference type="PROSITE" id="PS50227"/>
    </source>
</evidence>
<evidence type="ECO:0000259" key="13">
    <source>
        <dbReference type="PROSITE" id="PS50261"/>
    </source>
</evidence>
<dbReference type="GO" id="GO:0008528">
    <property type="term" value="F:G protein-coupled peptide receptor activity"/>
    <property type="evidence" value="ECO:0007669"/>
    <property type="project" value="TreeGrafter"/>
</dbReference>
<feature type="domain" description="G-protein coupled receptors family 2 profile 2" evidence="13">
    <location>
        <begin position="286"/>
        <end position="416"/>
    </location>
</feature>
<name>A0A6A4WHJ7_AMPAM</name>
<evidence type="ECO:0000313" key="15">
    <source>
        <dbReference type="Proteomes" id="UP000440578"/>
    </source>
</evidence>
<organism evidence="14 15">
    <name type="scientific">Amphibalanus amphitrite</name>
    <name type="common">Striped barnacle</name>
    <name type="synonym">Balanus amphitrite</name>
    <dbReference type="NCBI Taxonomy" id="1232801"/>
    <lineage>
        <taxon>Eukaryota</taxon>
        <taxon>Metazoa</taxon>
        <taxon>Ecdysozoa</taxon>
        <taxon>Arthropoda</taxon>
        <taxon>Crustacea</taxon>
        <taxon>Multicrustacea</taxon>
        <taxon>Cirripedia</taxon>
        <taxon>Thoracica</taxon>
        <taxon>Thoracicalcarea</taxon>
        <taxon>Balanomorpha</taxon>
        <taxon>Balanoidea</taxon>
        <taxon>Balanidae</taxon>
        <taxon>Amphibalaninae</taxon>
        <taxon>Amphibalanus</taxon>
    </lineage>
</organism>
<keyword evidence="15" id="KW-1185">Reference proteome</keyword>
<evidence type="ECO:0000256" key="5">
    <source>
        <dbReference type="ARBA" id="ARBA00022989"/>
    </source>
</evidence>
<comment type="subcellular location">
    <subcellularLocation>
        <location evidence="1">Cell membrane</location>
        <topology evidence="1">Multi-pass membrane protein</topology>
    </subcellularLocation>
</comment>
<keyword evidence="4 11" id="KW-0812">Transmembrane</keyword>
<dbReference type="AlphaFoldDB" id="A0A6A4WHJ7"/>
<dbReference type="InterPro" id="IPR000832">
    <property type="entry name" value="GPCR_2_secretin-like"/>
</dbReference>
<dbReference type="PANTHER" id="PTHR45620">
    <property type="entry name" value="PDF RECEPTOR-LIKE PROTEIN-RELATED"/>
    <property type="match status" value="1"/>
</dbReference>
<dbReference type="Pfam" id="PF00002">
    <property type="entry name" value="7tm_2"/>
    <property type="match status" value="1"/>
</dbReference>
<dbReference type="Pfam" id="PF02793">
    <property type="entry name" value="HRM"/>
    <property type="match status" value="1"/>
</dbReference>
<dbReference type="PANTHER" id="PTHR45620:SF42">
    <property type="entry name" value="G-PROTEIN COUPLED RECEPTOR SEB-2"/>
    <property type="match status" value="1"/>
</dbReference>
<evidence type="ECO:0000256" key="11">
    <source>
        <dbReference type="SAM" id="Phobius"/>
    </source>
</evidence>
<feature type="domain" description="G-protein coupled receptors family 2 profile 1" evidence="12">
    <location>
        <begin position="193"/>
        <end position="281"/>
    </location>
</feature>
<dbReference type="PRINTS" id="PR00249">
    <property type="entry name" value="GPCRSECRETIN"/>
</dbReference>
<evidence type="ECO:0000256" key="1">
    <source>
        <dbReference type="ARBA" id="ARBA00004651"/>
    </source>
</evidence>
<dbReference type="InterPro" id="IPR017983">
    <property type="entry name" value="GPCR_2_secretin-like_CS"/>
</dbReference>
<dbReference type="Proteomes" id="UP000440578">
    <property type="component" value="Unassembled WGS sequence"/>
</dbReference>
<dbReference type="GO" id="GO:0005886">
    <property type="term" value="C:plasma membrane"/>
    <property type="evidence" value="ECO:0007669"/>
    <property type="project" value="UniProtKB-SubCell"/>
</dbReference>
<dbReference type="InterPro" id="IPR036445">
    <property type="entry name" value="GPCR_2_extracell_dom_sf"/>
</dbReference>
<evidence type="ECO:0000256" key="6">
    <source>
        <dbReference type="ARBA" id="ARBA00023040"/>
    </source>
</evidence>
<evidence type="ECO:0000256" key="7">
    <source>
        <dbReference type="ARBA" id="ARBA00023136"/>
    </source>
</evidence>
<feature type="transmembrane region" description="Helical" evidence="11">
    <location>
        <begin position="287"/>
        <end position="312"/>
    </location>
</feature>
<keyword evidence="7 11" id="KW-0472">Membrane</keyword>
<keyword evidence="8 14" id="KW-0675">Receptor</keyword>
<comment type="caution">
    <text evidence="14">The sequence shown here is derived from an EMBL/GenBank/DDBJ whole genome shotgun (WGS) entry which is preliminary data.</text>
</comment>
<dbReference type="GO" id="GO:0007166">
    <property type="term" value="P:cell surface receptor signaling pathway"/>
    <property type="evidence" value="ECO:0007669"/>
    <property type="project" value="InterPro"/>
</dbReference>
<proteinExistence type="inferred from homology"/>
<feature type="transmembrane region" description="Helical" evidence="11">
    <location>
        <begin position="324"/>
        <end position="345"/>
    </location>
</feature>
<evidence type="ECO:0000313" key="14">
    <source>
        <dbReference type="EMBL" id="KAF0305523.1"/>
    </source>
</evidence>
<dbReference type="PROSITE" id="PS50261">
    <property type="entry name" value="G_PROTEIN_RECEP_F2_4"/>
    <property type="match status" value="1"/>
</dbReference>
<accession>A0A6A4WHJ7</accession>
<dbReference type="Gene3D" id="4.10.1240.10">
    <property type="entry name" value="GPCR, family 2, extracellular hormone receptor domain"/>
    <property type="match status" value="1"/>
</dbReference>
<dbReference type="OrthoDB" id="16753at2759"/>
<keyword evidence="10" id="KW-0807">Transducer</keyword>
<dbReference type="PROSITE" id="PS00649">
    <property type="entry name" value="G_PROTEIN_RECEP_F2_1"/>
    <property type="match status" value="1"/>
</dbReference>
<evidence type="ECO:0000256" key="8">
    <source>
        <dbReference type="ARBA" id="ARBA00023170"/>
    </source>
</evidence>
<keyword evidence="5 11" id="KW-1133">Transmembrane helix</keyword>
<dbReference type="InterPro" id="IPR050332">
    <property type="entry name" value="GPCR_2"/>
</dbReference>
<sequence>MSVFLHLLSQTEEFEWLQKRNKPTAPKLLYCGLDVHTSSSRCRSSIIRCIAIDACQTGDSRLSVLPQGVVPLLLLLLVRAQTVVAADSTETDDHTNLCRANLLYLPPKLFAKHTCALCYNFHPGFYQKSKWSLAWKKAVIGNSTFMYHVLWNSSMSDAVEADFLQPDLDLLSTFVRPEDVAKWIDCCQNAVSCCHRMIAAAGNTETDWCPPTWDGWQCWQAAAPGSTATAVCPDYVYFDNTPHCDHYATKECEHTGRWFTILNSRNQTREWSDYGPCKQLTELLRRVYVHVTANAVSIVALVPALIIFFSYRQLNVHRVSIHKNFFMSLLLNSVMVIVFKCVVILDELKGGSPSIVQQNGIGCKLLFLLTKYCRLTNYLWQFCEGFYLHKLIASAFAEQKSLLVFYLIGWGKKENE</sequence>
<dbReference type="InterPro" id="IPR001879">
    <property type="entry name" value="GPCR_2_extracellular_dom"/>
</dbReference>
<gene>
    <name evidence="14" type="primary">CALCR</name>
    <name evidence="14" type="ORF">FJT64_022829</name>
</gene>
<reference evidence="14 15" key="1">
    <citation type="submission" date="2019-07" db="EMBL/GenBank/DDBJ databases">
        <title>Draft genome assembly of a fouling barnacle, Amphibalanus amphitrite (Darwin, 1854): The first reference genome for Thecostraca.</title>
        <authorList>
            <person name="Kim W."/>
        </authorList>
    </citation>
    <scope>NUCLEOTIDE SEQUENCE [LARGE SCALE GENOMIC DNA]</scope>
    <source>
        <strain evidence="14">SNU_AA5</strain>
        <tissue evidence="14">Soma without cirri and trophi</tissue>
    </source>
</reference>
<dbReference type="PROSITE" id="PS50227">
    <property type="entry name" value="G_PROTEIN_RECEP_F2_3"/>
    <property type="match status" value="1"/>
</dbReference>
<dbReference type="SUPFAM" id="SSF111418">
    <property type="entry name" value="Hormone receptor domain"/>
    <property type="match status" value="1"/>
</dbReference>
<dbReference type="EMBL" id="VIIS01000746">
    <property type="protein sequence ID" value="KAF0305523.1"/>
    <property type="molecule type" value="Genomic_DNA"/>
</dbReference>
<protein>
    <submittedName>
        <fullName evidence="14">Calcitonin receptor</fullName>
    </submittedName>
</protein>
<evidence type="ECO:0000256" key="3">
    <source>
        <dbReference type="ARBA" id="ARBA00022475"/>
    </source>
</evidence>
<evidence type="ECO:0000256" key="10">
    <source>
        <dbReference type="ARBA" id="ARBA00023224"/>
    </source>
</evidence>
<keyword evidence="6" id="KW-0297">G-protein coupled receptor</keyword>
<evidence type="ECO:0000256" key="2">
    <source>
        <dbReference type="ARBA" id="ARBA00005314"/>
    </source>
</evidence>
<comment type="similarity">
    <text evidence="2">Belongs to the G-protein coupled receptor 2 family.</text>
</comment>
<evidence type="ECO:0000256" key="9">
    <source>
        <dbReference type="ARBA" id="ARBA00023180"/>
    </source>
</evidence>